<feature type="non-terminal residue" evidence="1">
    <location>
        <position position="1"/>
    </location>
</feature>
<name>A0AAV7WA38_PLEWA</name>
<accession>A0AAV7WA38</accession>
<organism evidence="1 2">
    <name type="scientific">Pleurodeles waltl</name>
    <name type="common">Iberian ribbed newt</name>
    <dbReference type="NCBI Taxonomy" id="8319"/>
    <lineage>
        <taxon>Eukaryota</taxon>
        <taxon>Metazoa</taxon>
        <taxon>Chordata</taxon>
        <taxon>Craniata</taxon>
        <taxon>Vertebrata</taxon>
        <taxon>Euteleostomi</taxon>
        <taxon>Amphibia</taxon>
        <taxon>Batrachia</taxon>
        <taxon>Caudata</taxon>
        <taxon>Salamandroidea</taxon>
        <taxon>Salamandridae</taxon>
        <taxon>Pleurodelinae</taxon>
        <taxon>Pleurodeles</taxon>
    </lineage>
</organism>
<sequence length="151" mass="17272">IIQNKWGPLQIYLFASRLNSQLPQFYSWRPDPLALASDAFLQEWSLSLNYAFPPFIMISRVLAHIRHQQASLILITPFWQSQTWFPALLELSIDFPILIPSFPDLLLDPLGRSHPLILDNLLTLSAWKISGNLNLSRAFRQKLPNTSHGPG</sequence>
<protein>
    <submittedName>
        <fullName evidence="1">Uncharacterized protein</fullName>
    </submittedName>
</protein>
<dbReference type="AlphaFoldDB" id="A0AAV7WA38"/>
<dbReference type="InterPro" id="IPR052055">
    <property type="entry name" value="Hepadnavirus_pol/RT"/>
</dbReference>
<evidence type="ECO:0000313" key="2">
    <source>
        <dbReference type="Proteomes" id="UP001066276"/>
    </source>
</evidence>
<evidence type="ECO:0000313" key="1">
    <source>
        <dbReference type="EMBL" id="KAJ1209408.1"/>
    </source>
</evidence>
<proteinExistence type="predicted"/>
<feature type="non-terminal residue" evidence="1">
    <location>
        <position position="151"/>
    </location>
</feature>
<dbReference type="EMBL" id="JANPWB010000002">
    <property type="protein sequence ID" value="KAJ1209408.1"/>
    <property type="molecule type" value="Genomic_DNA"/>
</dbReference>
<reference evidence="1" key="1">
    <citation type="journal article" date="2022" name="bioRxiv">
        <title>Sequencing and chromosome-scale assembly of the giantPleurodeles waltlgenome.</title>
        <authorList>
            <person name="Brown T."/>
            <person name="Elewa A."/>
            <person name="Iarovenko S."/>
            <person name="Subramanian E."/>
            <person name="Araus A.J."/>
            <person name="Petzold A."/>
            <person name="Susuki M."/>
            <person name="Suzuki K.-i.T."/>
            <person name="Hayashi T."/>
            <person name="Toyoda A."/>
            <person name="Oliveira C."/>
            <person name="Osipova E."/>
            <person name="Leigh N.D."/>
            <person name="Simon A."/>
            <person name="Yun M.H."/>
        </authorList>
    </citation>
    <scope>NUCLEOTIDE SEQUENCE</scope>
    <source>
        <strain evidence="1">20211129_DDA</strain>
        <tissue evidence="1">Liver</tissue>
    </source>
</reference>
<keyword evidence="2" id="KW-1185">Reference proteome</keyword>
<dbReference type="Proteomes" id="UP001066276">
    <property type="component" value="Chromosome 1_2"/>
</dbReference>
<comment type="caution">
    <text evidence="1">The sequence shown here is derived from an EMBL/GenBank/DDBJ whole genome shotgun (WGS) entry which is preliminary data.</text>
</comment>
<gene>
    <name evidence="1" type="ORF">NDU88_004786</name>
</gene>
<dbReference type="PANTHER" id="PTHR33050:SF7">
    <property type="entry name" value="RIBONUCLEASE H"/>
    <property type="match status" value="1"/>
</dbReference>
<dbReference type="PANTHER" id="PTHR33050">
    <property type="entry name" value="REVERSE TRANSCRIPTASE DOMAIN-CONTAINING PROTEIN"/>
    <property type="match status" value="1"/>
</dbReference>